<gene>
    <name evidence="1" type="ORF">Enr10x_52540</name>
</gene>
<protein>
    <recommendedName>
        <fullName evidence="3">Phage/plasmid-like protein</fullName>
    </recommendedName>
</protein>
<evidence type="ECO:0008006" key="3">
    <source>
        <dbReference type="Google" id="ProtNLM"/>
    </source>
</evidence>
<accession>A0A517QE89</accession>
<dbReference type="EMBL" id="CP037421">
    <property type="protein sequence ID" value="QDT29897.1"/>
    <property type="molecule type" value="Genomic_DNA"/>
</dbReference>
<dbReference type="InterPro" id="IPR026325">
    <property type="entry name" value="DUF932"/>
</dbReference>
<dbReference type="AlphaFoldDB" id="A0A517QE89"/>
<dbReference type="NCBIfam" id="TIGR03299">
    <property type="entry name" value="LGT_TIGR03299"/>
    <property type="match status" value="1"/>
</dbReference>
<organism evidence="1 2">
    <name type="scientific">Gimesia panareensis</name>
    <dbReference type="NCBI Taxonomy" id="2527978"/>
    <lineage>
        <taxon>Bacteria</taxon>
        <taxon>Pseudomonadati</taxon>
        <taxon>Planctomycetota</taxon>
        <taxon>Planctomycetia</taxon>
        <taxon>Planctomycetales</taxon>
        <taxon>Planctomycetaceae</taxon>
        <taxon>Gimesia</taxon>
    </lineage>
</organism>
<dbReference type="Proteomes" id="UP000315647">
    <property type="component" value="Chromosome"/>
</dbReference>
<name>A0A517QE89_9PLAN</name>
<keyword evidence="2" id="KW-1185">Reference proteome</keyword>
<proteinExistence type="predicted"/>
<dbReference type="RefSeq" id="WP_145451799.1">
    <property type="nucleotide sequence ID" value="NZ_CP037421.1"/>
</dbReference>
<evidence type="ECO:0000313" key="1">
    <source>
        <dbReference type="EMBL" id="QDT29897.1"/>
    </source>
</evidence>
<evidence type="ECO:0000313" key="2">
    <source>
        <dbReference type="Proteomes" id="UP000315647"/>
    </source>
</evidence>
<reference evidence="1 2" key="1">
    <citation type="submission" date="2019-03" db="EMBL/GenBank/DDBJ databases">
        <title>Deep-cultivation of Planctomycetes and their phenomic and genomic characterization uncovers novel biology.</title>
        <authorList>
            <person name="Wiegand S."/>
            <person name="Jogler M."/>
            <person name="Boedeker C."/>
            <person name="Pinto D."/>
            <person name="Vollmers J."/>
            <person name="Rivas-Marin E."/>
            <person name="Kohn T."/>
            <person name="Peeters S.H."/>
            <person name="Heuer A."/>
            <person name="Rast P."/>
            <person name="Oberbeckmann S."/>
            <person name="Bunk B."/>
            <person name="Jeske O."/>
            <person name="Meyerdierks A."/>
            <person name="Storesund J.E."/>
            <person name="Kallscheuer N."/>
            <person name="Luecker S."/>
            <person name="Lage O.M."/>
            <person name="Pohl T."/>
            <person name="Merkel B.J."/>
            <person name="Hornburger P."/>
            <person name="Mueller R.-W."/>
            <person name="Bruemmer F."/>
            <person name="Labrenz M."/>
            <person name="Spormann A.M."/>
            <person name="Op den Camp H."/>
            <person name="Overmann J."/>
            <person name="Amann R."/>
            <person name="Jetten M.S.M."/>
            <person name="Mascher T."/>
            <person name="Medema M.H."/>
            <person name="Devos D.P."/>
            <person name="Kaster A.-K."/>
            <person name="Ovreas L."/>
            <person name="Rohde M."/>
            <person name="Galperin M.Y."/>
            <person name="Jogler C."/>
        </authorList>
    </citation>
    <scope>NUCLEOTIDE SEQUENCE [LARGE SCALE GENOMIC DNA]</scope>
    <source>
        <strain evidence="1 2">Enr10</strain>
    </source>
</reference>
<dbReference type="InterPro" id="IPR017686">
    <property type="entry name" value="Phg/plasmid-like_prot"/>
</dbReference>
<dbReference type="Pfam" id="PF06067">
    <property type="entry name" value="DUF932"/>
    <property type="match status" value="1"/>
</dbReference>
<sequence>MSHELATTNGQSSLMYVGAPPWHRLGTKLDEPATAAEAIEAAGLNYRVDLRPLVTEEGLPVPQRKAVVRSDSNAVLGVVGNSYQPVQNHQCFGFLDSVVSDGRLRYHTAGALGQGERVWMLAKIPGEIRIKDSEDVTEQYLLLSNSHDGSSALRMYFTPIRVVCANTLGVAERRSRGQGVSIMHKGNLSSKVAEAQNVLGFAKRFYDNLDDNINRLAHHYPSRKQLDNYFSTLYPETPDSKNQRVKNIRKNLEYLFENGRGQNILETKLTSWAAFNAVTEFVDHHRSTRGKTEDEKISRRFESSWFGSGARLKAAAWSAALEMVG</sequence>